<feature type="domain" description="AIG1-type G" evidence="5">
    <location>
        <begin position="1"/>
        <end position="119"/>
    </location>
</feature>
<accession>A0ABD0RV14</accession>
<keyword evidence="2" id="KW-0547">Nucleotide-binding</keyword>
<keyword evidence="4" id="KW-1133">Transmembrane helix</keyword>
<evidence type="ECO:0000259" key="5">
    <source>
        <dbReference type="PROSITE" id="PS51720"/>
    </source>
</evidence>
<dbReference type="InterPro" id="IPR027417">
    <property type="entry name" value="P-loop_NTPase"/>
</dbReference>
<evidence type="ECO:0000256" key="1">
    <source>
        <dbReference type="ARBA" id="ARBA00008535"/>
    </source>
</evidence>
<sequence>MSAPGPHVFLLVIRLDMRFTDEEKNTAEWIQKNFGKDNERYTIILFTRGDQIDIPVEEFLMGNKQFDELLASQCKGGYHVFNNNDKNPAQVTELFKKIDSMLMKNNRNHYTNEMYKKVQKKIMMKKAQDAALLGVSVAGAGAAAAGGAVLVAATGGVALPVALMAGGAALAGGPGVKVIADKVKHIKGKSATSTHDE</sequence>
<dbReference type="Gene3D" id="3.40.50.300">
    <property type="entry name" value="P-loop containing nucleotide triphosphate hydrolases"/>
    <property type="match status" value="1"/>
</dbReference>
<proteinExistence type="inferred from homology"/>
<dbReference type="InterPro" id="IPR045058">
    <property type="entry name" value="GIMA/IAN/Toc"/>
</dbReference>
<dbReference type="Pfam" id="PF04548">
    <property type="entry name" value="AIG1"/>
    <property type="match status" value="1"/>
</dbReference>
<reference evidence="6 7" key="1">
    <citation type="submission" date="2024-05" db="EMBL/GenBank/DDBJ databases">
        <title>Genome sequencing and assembly of Indian major carp, Cirrhinus mrigala (Hamilton, 1822).</title>
        <authorList>
            <person name="Mohindra V."/>
            <person name="Chowdhury L.M."/>
            <person name="Lal K."/>
            <person name="Jena J.K."/>
        </authorList>
    </citation>
    <scope>NUCLEOTIDE SEQUENCE [LARGE SCALE GENOMIC DNA]</scope>
    <source>
        <strain evidence="6">CM1030</strain>
        <tissue evidence="6">Blood</tissue>
    </source>
</reference>
<dbReference type="PANTHER" id="PTHR10903">
    <property type="entry name" value="GTPASE, IMAP FAMILY MEMBER-RELATED"/>
    <property type="match status" value="1"/>
</dbReference>
<feature type="transmembrane region" description="Helical" evidence="4">
    <location>
        <begin position="157"/>
        <end position="180"/>
    </location>
</feature>
<feature type="transmembrane region" description="Helical" evidence="4">
    <location>
        <begin position="130"/>
        <end position="151"/>
    </location>
</feature>
<keyword evidence="3" id="KW-0342">GTP-binding</keyword>
<evidence type="ECO:0000256" key="3">
    <source>
        <dbReference type="ARBA" id="ARBA00023134"/>
    </source>
</evidence>
<evidence type="ECO:0000256" key="2">
    <source>
        <dbReference type="ARBA" id="ARBA00022741"/>
    </source>
</evidence>
<dbReference type="AlphaFoldDB" id="A0ABD0RV14"/>
<keyword evidence="7" id="KW-1185">Reference proteome</keyword>
<evidence type="ECO:0000313" key="7">
    <source>
        <dbReference type="Proteomes" id="UP001529510"/>
    </source>
</evidence>
<evidence type="ECO:0000256" key="4">
    <source>
        <dbReference type="SAM" id="Phobius"/>
    </source>
</evidence>
<dbReference type="Proteomes" id="UP001529510">
    <property type="component" value="Unassembled WGS sequence"/>
</dbReference>
<dbReference type="PANTHER" id="PTHR10903:SF188">
    <property type="entry name" value="GTPASE IMAP FAMILY MEMBER 2-LIKE-RELATED"/>
    <property type="match status" value="1"/>
</dbReference>
<dbReference type="InterPro" id="IPR006703">
    <property type="entry name" value="G_AIG1"/>
</dbReference>
<comment type="caution">
    <text evidence="6">The sequence shown here is derived from an EMBL/GenBank/DDBJ whole genome shotgun (WGS) entry which is preliminary data.</text>
</comment>
<dbReference type="GO" id="GO:0005525">
    <property type="term" value="F:GTP binding"/>
    <property type="evidence" value="ECO:0007669"/>
    <property type="project" value="UniProtKB-KW"/>
</dbReference>
<dbReference type="SUPFAM" id="SSF52540">
    <property type="entry name" value="P-loop containing nucleoside triphosphate hydrolases"/>
    <property type="match status" value="1"/>
</dbReference>
<comment type="similarity">
    <text evidence="1">Belongs to the TRAFAC class TrmE-Era-EngA-EngB-Septin-like GTPase superfamily. AIG1/Toc34/Toc159-like paraseptin GTPase family. IAN subfamily.</text>
</comment>
<name>A0ABD0RV14_CIRMR</name>
<organism evidence="6 7">
    <name type="scientific">Cirrhinus mrigala</name>
    <name type="common">Mrigala</name>
    <dbReference type="NCBI Taxonomy" id="683832"/>
    <lineage>
        <taxon>Eukaryota</taxon>
        <taxon>Metazoa</taxon>
        <taxon>Chordata</taxon>
        <taxon>Craniata</taxon>
        <taxon>Vertebrata</taxon>
        <taxon>Euteleostomi</taxon>
        <taxon>Actinopterygii</taxon>
        <taxon>Neopterygii</taxon>
        <taxon>Teleostei</taxon>
        <taxon>Ostariophysi</taxon>
        <taxon>Cypriniformes</taxon>
        <taxon>Cyprinidae</taxon>
        <taxon>Labeoninae</taxon>
        <taxon>Labeonini</taxon>
        <taxon>Cirrhinus</taxon>
    </lineage>
</organism>
<dbReference type="EMBL" id="JAMKFB020000001">
    <property type="protein sequence ID" value="KAL0202394.1"/>
    <property type="molecule type" value="Genomic_DNA"/>
</dbReference>
<evidence type="ECO:0000313" key="6">
    <source>
        <dbReference type="EMBL" id="KAL0202394.1"/>
    </source>
</evidence>
<keyword evidence="4" id="KW-0472">Membrane</keyword>
<keyword evidence="4" id="KW-0812">Transmembrane</keyword>
<dbReference type="PROSITE" id="PS51720">
    <property type="entry name" value="G_AIG1"/>
    <property type="match status" value="1"/>
</dbReference>
<protein>
    <recommendedName>
        <fullName evidence="5">AIG1-type G domain-containing protein</fullName>
    </recommendedName>
</protein>
<gene>
    <name evidence="6" type="ORF">M9458_000412</name>
</gene>